<feature type="domain" description="Peptidase S1" evidence="21">
    <location>
        <begin position="471"/>
        <end position="712"/>
    </location>
</feature>
<evidence type="ECO:0000256" key="16">
    <source>
        <dbReference type="RuleBase" id="RU363034"/>
    </source>
</evidence>
<evidence type="ECO:0000256" key="13">
    <source>
        <dbReference type="ARBA" id="ARBA00038868"/>
    </source>
</evidence>
<dbReference type="PRINTS" id="PR00722">
    <property type="entry name" value="CHYMOTRYPSIN"/>
</dbReference>
<evidence type="ECO:0000256" key="1">
    <source>
        <dbReference type="ARBA" id="ARBA00004239"/>
    </source>
</evidence>
<dbReference type="SUPFAM" id="SSF57440">
    <property type="entry name" value="Kringle-like"/>
    <property type="match status" value="1"/>
</dbReference>
<dbReference type="SUPFAM" id="SSF50494">
    <property type="entry name" value="Trypsin-like serine proteases"/>
    <property type="match status" value="1"/>
</dbReference>
<evidence type="ECO:0000259" key="21">
    <source>
        <dbReference type="PROSITE" id="PS50240"/>
    </source>
</evidence>
<keyword evidence="7" id="KW-0677">Repeat</keyword>
<feature type="region of interest" description="Disordered" evidence="17">
    <location>
        <begin position="25"/>
        <end position="57"/>
    </location>
</feature>
<name>A0A8T0BUZ6_SILME</name>
<keyword evidence="4 15" id="KW-0420">Kringle</keyword>
<dbReference type="GO" id="GO:0005509">
    <property type="term" value="F:calcium ion binding"/>
    <property type="evidence" value="ECO:0007669"/>
    <property type="project" value="InterPro"/>
</dbReference>
<feature type="disulfide bond" evidence="14">
    <location>
        <begin position="175"/>
        <end position="184"/>
    </location>
</feature>
<dbReference type="PROSITE" id="PS01186">
    <property type="entry name" value="EGF_2"/>
    <property type="match status" value="1"/>
</dbReference>
<comment type="caution">
    <text evidence="22">The sequence shown here is derived from an EMBL/GenBank/DDBJ whole genome shotgun (WGS) entry which is preliminary data.</text>
</comment>
<gene>
    <name evidence="22" type="ORF">HF521_009726</name>
</gene>
<dbReference type="InterPro" id="IPR000742">
    <property type="entry name" value="EGF"/>
</dbReference>
<feature type="compositionally biased region" description="Basic residues" evidence="17">
    <location>
        <begin position="25"/>
        <end position="34"/>
    </location>
</feature>
<dbReference type="InterPro" id="IPR013806">
    <property type="entry name" value="Kringle-like"/>
</dbReference>
<evidence type="ECO:0000256" key="3">
    <source>
        <dbReference type="ARBA" id="ARBA00022536"/>
    </source>
</evidence>
<dbReference type="PROSITE" id="PS50240">
    <property type="entry name" value="TRYPSIN_DOM"/>
    <property type="match status" value="1"/>
</dbReference>
<evidence type="ECO:0000256" key="10">
    <source>
        <dbReference type="ARBA" id="ARBA00023157"/>
    </source>
</evidence>
<feature type="disulfide bond" evidence="14">
    <location>
        <begin position="112"/>
        <end position="121"/>
    </location>
</feature>
<dbReference type="InterPro" id="IPR018114">
    <property type="entry name" value="TRYPSIN_HIS"/>
</dbReference>
<keyword evidence="9 16" id="KW-0720">Serine protease</keyword>
<dbReference type="SMART" id="SM00130">
    <property type="entry name" value="KR"/>
    <property type="match status" value="1"/>
</dbReference>
<sequence length="716" mass="77643">MKLTLLLLLLVFLCTFIVPAQLSKHEHHSKHDKKDHKEKPGDRHGNKHGRRRGRVEDLMAEYDDDSSDDDDDDEERGEWLFQLQDVRGSCKPNPCLNNGVCEEKRGKFKCKCPKAFKGRKCEKGKRACRRDTCGYVQVYSTFQTPQLQKNCPCELNPCVNGGTCEKDGQDFDCICKTGFSGKFCQVGPNDCYVGNGESYRGKVSETEEGIECLFWNSYFLLGKGINPFRTINDLQGLGPHNYCRNPDGDSKPWCFIRSGKKIRWDHCNVRKCPTDAKPTAHPVPMQTTAHPAVIHPTIRPTTSGTLESQIPGSTTHESDTAGHPIPGSDAAGHPIPGTDTAGHPIPGTDTAGHPIPGSDAAGHPIPGTDTAGHPIPGSDAAGHPIPGTDTAGQPIPGSDTAGHPIPGTDTAGHPTPDSDTTEATTSGSAVSETHSPEILKPGVPVIPTILPVEREFATCGKPQPIRPMNRIYGGIKALPGGHPWQASIQIRPKGTFLPFRHVCGGTLIKSCWVLTAGHCIDKTKDYQVILGSINLGKSDESKQTLEVVETIIHEQYMETSDSVYNDIALLRLKDKNGKCAVESRFVKTACLPSVDFPDGTECSISGWGATPELQNGSNQLLDADVLLISQETCSSTQVYGKLIDGTMFCAGYLEGEVDSCQGDSGGPLSCVEKEKHYIYGIVSWGDNCGLKNKPGVYTRVTHFVDWINRRTARASV</sequence>
<keyword evidence="11" id="KW-0325">Glycoprotein</keyword>
<dbReference type="PANTHER" id="PTHR24264:SF40">
    <property type="entry name" value="HYALURONAN-BINDING PROTEIN 2"/>
    <property type="match status" value="1"/>
</dbReference>
<dbReference type="Gene3D" id="2.10.25.10">
    <property type="entry name" value="Laminin"/>
    <property type="match status" value="2"/>
</dbReference>
<dbReference type="Gene3D" id="2.40.10.10">
    <property type="entry name" value="Trypsin-like serine proteases"/>
    <property type="match status" value="1"/>
</dbReference>
<feature type="domain" description="Kringle" evidence="20">
    <location>
        <begin position="190"/>
        <end position="272"/>
    </location>
</feature>
<evidence type="ECO:0000256" key="6">
    <source>
        <dbReference type="ARBA" id="ARBA00022729"/>
    </source>
</evidence>
<keyword evidence="8 16" id="KW-0378">Hydrolase</keyword>
<dbReference type="InterPro" id="IPR033116">
    <property type="entry name" value="TRYPSIN_SER"/>
</dbReference>
<dbReference type="InterPro" id="IPR009003">
    <property type="entry name" value="Peptidase_S1_PA"/>
</dbReference>
<evidence type="ECO:0000256" key="4">
    <source>
        <dbReference type="ARBA" id="ARBA00022572"/>
    </source>
</evidence>
<dbReference type="InterPro" id="IPR043504">
    <property type="entry name" value="Peptidase_S1_PA_chymotrypsin"/>
</dbReference>
<feature type="chain" id="PRO_5035715090" description="trypsin" evidence="18">
    <location>
        <begin position="23"/>
        <end position="716"/>
    </location>
</feature>
<dbReference type="EMBL" id="JABFDY010000002">
    <property type="protein sequence ID" value="KAF7710854.1"/>
    <property type="molecule type" value="Genomic_DNA"/>
</dbReference>
<dbReference type="CDD" id="cd00108">
    <property type="entry name" value="KR"/>
    <property type="match status" value="1"/>
</dbReference>
<dbReference type="AlphaFoldDB" id="A0A8T0BUZ6"/>
<evidence type="ECO:0000256" key="17">
    <source>
        <dbReference type="SAM" id="MobiDB-lite"/>
    </source>
</evidence>
<dbReference type="InterPro" id="IPR038178">
    <property type="entry name" value="Kringle_sf"/>
</dbReference>
<protein>
    <recommendedName>
        <fullName evidence="13">trypsin</fullName>
        <ecNumber evidence="13">3.4.21.4</ecNumber>
    </recommendedName>
</protein>
<dbReference type="InterPro" id="IPR050127">
    <property type="entry name" value="Serine_Proteases_S1"/>
</dbReference>
<dbReference type="InterPro" id="IPR001881">
    <property type="entry name" value="EGF-like_Ca-bd_dom"/>
</dbReference>
<dbReference type="EC" id="3.4.21.4" evidence="13"/>
<dbReference type="Pfam" id="PF00008">
    <property type="entry name" value="EGF"/>
    <property type="match status" value="2"/>
</dbReference>
<keyword evidence="10 14" id="KW-1015">Disulfide bond</keyword>
<accession>A0A8T0BUZ6</accession>
<keyword evidence="3 14" id="KW-0245">EGF-like domain</keyword>
<dbReference type="PRINTS" id="PR00018">
    <property type="entry name" value="KRINGLE"/>
</dbReference>
<keyword evidence="23" id="KW-1185">Reference proteome</keyword>
<dbReference type="Pfam" id="PF00051">
    <property type="entry name" value="Kringle"/>
    <property type="match status" value="1"/>
</dbReference>
<keyword evidence="6 18" id="KW-0732">Signal</keyword>
<dbReference type="PANTHER" id="PTHR24264">
    <property type="entry name" value="TRYPSIN-RELATED"/>
    <property type="match status" value="1"/>
</dbReference>
<dbReference type="SMART" id="SM00181">
    <property type="entry name" value="EGF"/>
    <property type="match status" value="2"/>
</dbReference>
<comment type="caution">
    <text evidence="14">Lacks conserved residue(s) required for the propagation of feature annotation.</text>
</comment>
<dbReference type="Gene3D" id="2.40.20.10">
    <property type="entry name" value="Plasminogen Kringle 4"/>
    <property type="match status" value="1"/>
</dbReference>
<feature type="compositionally biased region" description="Polar residues" evidence="17">
    <location>
        <begin position="417"/>
        <end position="433"/>
    </location>
</feature>
<evidence type="ECO:0000256" key="12">
    <source>
        <dbReference type="ARBA" id="ARBA00036320"/>
    </source>
</evidence>
<dbReference type="FunFam" id="2.40.20.10:FF:000001">
    <property type="entry name" value="Urokinase-type plasminogen activator"/>
    <property type="match status" value="1"/>
</dbReference>
<dbReference type="InterPro" id="IPR000001">
    <property type="entry name" value="Kringle"/>
</dbReference>
<organism evidence="22 23">
    <name type="scientific">Silurus meridionalis</name>
    <name type="common">Southern catfish</name>
    <name type="synonym">Silurus soldatovi meridionalis</name>
    <dbReference type="NCBI Taxonomy" id="175797"/>
    <lineage>
        <taxon>Eukaryota</taxon>
        <taxon>Metazoa</taxon>
        <taxon>Chordata</taxon>
        <taxon>Craniata</taxon>
        <taxon>Vertebrata</taxon>
        <taxon>Euteleostomi</taxon>
        <taxon>Actinopterygii</taxon>
        <taxon>Neopterygii</taxon>
        <taxon>Teleostei</taxon>
        <taxon>Ostariophysi</taxon>
        <taxon>Siluriformes</taxon>
        <taxon>Siluridae</taxon>
        <taxon>Silurus</taxon>
    </lineage>
</organism>
<evidence type="ECO:0000256" key="2">
    <source>
        <dbReference type="ARBA" id="ARBA00022525"/>
    </source>
</evidence>
<dbReference type="CDD" id="cd00190">
    <property type="entry name" value="Tryp_SPc"/>
    <property type="match status" value="1"/>
</dbReference>
<keyword evidence="2" id="KW-0964">Secreted</keyword>
<dbReference type="SMART" id="SM00179">
    <property type="entry name" value="EGF_CA"/>
    <property type="match status" value="2"/>
</dbReference>
<dbReference type="PROSITE" id="PS00134">
    <property type="entry name" value="TRYPSIN_HIS"/>
    <property type="match status" value="1"/>
</dbReference>
<evidence type="ECO:0000313" key="22">
    <source>
        <dbReference type="EMBL" id="KAF7710854.1"/>
    </source>
</evidence>
<dbReference type="InterPro" id="IPR001254">
    <property type="entry name" value="Trypsin_dom"/>
</dbReference>
<dbReference type="CDD" id="cd00054">
    <property type="entry name" value="EGF_CA"/>
    <property type="match status" value="2"/>
</dbReference>
<dbReference type="FunFam" id="2.10.25.10:FF:000321">
    <property type="entry name" value="Protein delta homolog 1"/>
    <property type="match status" value="1"/>
</dbReference>
<dbReference type="PROSITE" id="PS50070">
    <property type="entry name" value="KRINGLE_2"/>
    <property type="match status" value="1"/>
</dbReference>
<dbReference type="PROSITE" id="PS00021">
    <property type="entry name" value="KRINGLE_1"/>
    <property type="match status" value="1"/>
</dbReference>
<proteinExistence type="predicted"/>
<dbReference type="GO" id="GO:0006508">
    <property type="term" value="P:proteolysis"/>
    <property type="evidence" value="ECO:0007669"/>
    <property type="project" value="UniProtKB-KW"/>
</dbReference>
<dbReference type="SUPFAM" id="SSF57196">
    <property type="entry name" value="EGF/Laminin"/>
    <property type="match status" value="1"/>
</dbReference>
<evidence type="ECO:0000256" key="7">
    <source>
        <dbReference type="ARBA" id="ARBA00022737"/>
    </source>
</evidence>
<keyword evidence="5 16" id="KW-0645">Protease</keyword>
<evidence type="ECO:0000256" key="8">
    <source>
        <dbReference type="ARBA" id="ARBA00022801"/>
    </source>
</evidence>
<evidence type="ECO:0000256" key="18">
    <source>
        <dbReference type="SAM" id="SignalP"/>
    </source>
</evidence>
<feature type="domain" description="EGF-like" evidence="19">
    <location>
        <begin position="152"/>
        <end position="185"/>
    </location>
</feature>
<dbReference type="SMART" id="SM00020">
    <property type="entry name" value="Tryp_SPc"/>
    <property type="match status" value="1"/>
</dbReference>
<feature type="region of interest" description="Disordered" evidence="17">
    <location>
        <begin position="278"/>
        <end position="442"/>
    </location>
</feature>
<dbReference type="PROSITE" id="PS00135">
    <property type="entry name" value="TRYPSIN_SER"/>
    <property type="match status" value="1"/>
</dbReference>
<feature type="compositionally biased region" description="Polar residues" evidence="17">
    <location>
        <begin position="299"/>
        <end position="315"/>
    </location>
</feature>
<dbReference type="PROSITE" id="PS00022">
    <property type="entry name" value="EGF_1"/>
    <property type="match status" value="2"/>
</dbReference>
<evidence type="ECO:0000259" key="20">
    <source>
        <dbReference type="PROSITE" id="PS50070"/>
    </source>
</evidence>
<dbReference type="Proteomes" id="UP000606274">
    <property type="component" value="Unassembled WGS sequence"/>
</dbReference>
<feature type="signal peptide" evidence="18">
    <location>
        <begin position="1"/>
        <end position="22"/>
    </location>
</feature>
<evidence type="ECO:0000259" key="19">
    <source>
        <dbReference type="PROSITE" id="PS50026"/>
    </source>
</evidence>
<comment type="subcellular location">
    <subcellularLocation>
        <location evidence="1">Secreted</location>
        <location evidence="1">Extracellular space</location>
    </subcellularLocation>
</comment>
<evidence type="ECO:0000256" key="5">
    <source>
        <dbReference type="ARBA" id="ARBA00022670"/>
    </source>
</evidence>
<evidence type="ECO:0000313" key="23">
    <source>
        <dbReference type="Proteomes" id="UP000606274"/>
    </source>
</evidence>
<dbReference type="PROSITE" id="PS50026">
    <property type="entry name" value="EGF_3"/>
    <property type="match status" value="2"/>
</dbReference>
<evidence type="ECO:0000256" key="15">
    <source>
        <dbReference type="PROSITE-ProRule" id="PRU00121"/>
    </source>
</evidence>
<comment type="catalytic activity">
    <reaction evidence="12">
        <text>Preferential cleavage: Arg-|-Xaa, Lys-|-Xaa.</text>
        <dbReference type="EC" id="3.4.21.4"/>
    </reaction>
</comment>
<dbReference type="FunFam" id="2.40.10.10:FF:000069">
    <property type="entry name" value="Hyaluronan-binding protein 2"/>
    <property type="match status" value="1"/>
</dbReference>
<dbReference type="InterPro" id="IPR001314">
    <property type="entry name" value="Peptidase_S1A"/>
</dbReference>
<evidence type="ECO:0000256" key="9">
    <source>
        <dbReference type="ARBA" id="ARBA00022825"/>
    </source>
</evidence>
<dbReference type="GO" id="GO:0004252">
    <property type="term" value="F:serine-type endopeptidase activity"/>
    <property type="evidence" value="ECO:0007669"/>
    <property type="project" value="UniProtKB-EC"/>
</dbReference>
<dbReference type="Pfam" id="PF00089">
    <property type="entry name" value="Trypsin"/>
    <property type="match status" value="1"/>
</dbReference>
<dbReference type="InterPro" id="IPR018056">
    <property type="entry name" value="Kringle_CS"/>
</dbReference>
<reference evidence="22" key="1">
    <citation type="submission" date="2020-08" db="EMBL/GenBank/DDBJ databases">
        <title>Chromosome-level assembly of Southern catfish (Silurus meridionalis) provides insights into visual adaptation to the nocturnal and benthic lifestyles.</title>
        <authorList>
            <person name="Zhang Y."/>
            <person name="Wang D."/>
            <person name="Peng Z."/>
        </authorList>
    </citation>
    <scope>NUCLEOTIDE SEQUENCE</scope>
    <source>
        <strain evidence="22">SWU-2019-XX</strain>
        <tissue evidence="22">Muscle</tissue>
    </source>
</reference>
<evidence type="ECO:0000256" key="11">
    <source>
        <dbReference type="ARBA" id="ARBA00023180"/>
    </source>
</evidence>
<feature type="domain" description="EGF-like" evidence="19">
    <location>
        <begin position="86"/>
        <end position="122"/>
    </location>
</feature>
<dbReference type="GO" id="GO:0005615">
    <property type="term" value="C:extracellular space"/>
    <property type="evidence" value="ECO:0007669"/>
    <property type="project" value="TreeGrafter"/>
</dbReference>
<feature type="compositionally biased region" description="Basic and acidic residues" evidence="17">
    <location>
        <begin position="35"/>
        <end position="44"/>
    </location>
</feature>
<evidence type="ECO:0000256" key="14">
    <source>
        <dbReference type="PROSITE-ProRule" id="PRU00076"/>
    </source>
</evidence>